<keyword evidence="3" id="KW-0472">Membrane</keyword>
<dbReference type="OrthoDB" id="9797191at2"/>
<gene>
    <name evidence="5" type="ORF">TCEL_01502</name>
</gene>
<dbReference type="EMBL" id="CAVN010000088">
    <property type="protein sequence ID" value="CDF57588.1"/>
    <property type="molecule type" value="Genomic_DNA"/>
</dbReference>
<keyword evidence="1" id="KW-0732">Signal</keyword>
<dbReference type="Pfam" id="PF04294">
    <property type="entry name" value="VanW"/>
    <property type="match status" value="1"/>
</dbReference>
<feature type="transmembrane region" description="Helical" evidence="3">
    <location>
        <begin position="7"/>
        <end position="28"/>
    </location>
</feature>
<dbReference type="Pfam" id="PF07501">
    <property type="entry name" value="G5"/>
    <property type="match status" value="1"/>
</dbReference>
<dbReference type="InterPro" id="IPR011098">
    <property type="entry name" value="G5_dom"/>
</dbReference>
<dbReference type="Gene3D" id="2.20.230.10">
    <property type="entry name" value="Resuscitation-promoting factor rpfb"/>
    <property type="match status" value="1"/>
</dbReference>
<dbReference type="eggNOG" id="COG2720">
    <property type="taxonomic scope" value="Bacteria"/>
</dbReference>
<evidence type="ECO:0000256" key="2">
    <source>
        <dbReference type="SAM" id="MobiDB-lite"/>
    </source>
</evidence>
<comment type="caution">
    <text evidence="5">The sequence shown here is derived from an EMBL/GenBank/DDBJ whole genome shotgun (WGS) entry which is preliminary data.</text>
</comment>
<evidence type="ECO:0000313" key="5">
    <source>
        <dbReference type="EMBL" id="CDF57588.1"/>
    </source>
</evidence>
<accession>R7RQM8</accession>
<feature type="compositionally biased region" description="Low complexity" evidence="2">
    <location>
        <begin position="448"/>
        <end position="476"/>
    </location>
</feature>
<dbReference type="InterPro" id="IPR022029">
    <property type="entry name" value="YoaR-like_PG-bd"/>
</dbReference>
<dbReference type="InterPro" id="IPR007391">
    <property type="entry name" value="Vancomycin_resist_VanW"/>
</dbReference>
<dbReference type="SMART" id="SM01208">
    <property type="entry name" value="G5"/>
    <property type="match status" value="1"/>
</dbReference>
<dbReference type="PROSITE" id="PS51109">
    <property type="entry name" value="G5"/>
    <property type="match status" value="1"/>
</dbReference>
<dbReference type="PANTHER" id="PTHR35788">
    <property type="entry name" value="EXPORTED PROTEIN-RELATED"/>
    <property type="match status" value="1"/>
</dbReference>
<evidence type="ECO:0000256" key="3">
    <source>
        <dbReference type="SAM" id="Phobius"/>
    </source>
</evidence>
<proteinExistence type="predicted"/>
<reference evidence="5" key="1">
    <citation type="submission" date="2013-03" db="EMBL/GenBank/DDBJ databases">
        <title>Draft genome sequence of the hydrogen-ethanol-producing anaerobic alkalithermophilic Caloramator celere.</title>
        <authorList>
            <person name="Ciranna A."/>
            <person name="Larjo A."/>
            <person name="Kivisto A."/>
            <person name="Santala V."/>
            <person name="Roos C."/>
            <person name="Karp M."/>
        </authorList>
    </citation>
    <scope>NUCLEOTIDE SEQUENCE [LARGE SCALE GENOMIC DNA]</scope>
    <source>
        <strain evidence="5">DSM 8682</strain>
    </source>
</reference>
<keyword evidence="3" id="KW-0812">Transmembrane</keyword>
<organism evidence="5 6">
    <name type="scientific">Thermobrachium celere DSM 8682</name>
    <dbReference type="NCBI Taxonomy" id="941824"/>
    <lineage>
        <taxon>Bacteria</taxon>
        <taxon>Bacillati</taxon>
        <taxon>Bacillota</taxon>
        <taxon>Clostridia</taxon>
        <taxon>Eubacteriales</taxon>
        <taxon>Clostridiaceae</taxon>
        <taxon>Thermobrachium</taxon>
    </lineage>
</organism>
<feature type="domain" description="G5" evidence="4">
    <location>
        <begin position="370"/>
        <end position="449"/>
    </location>
</feature>
<sequence>MNRGTKNAIIFTLSLFIILVLTTVFVVLNNTSKAADRIFEGIYIKDEYVGGMTKDEAKKFLEEKFGNLSNRKIEIVYNDKNYIIDFKKLNAHYEIDKAVEEAFQYGKTGTLIDKTIKRMRLKNNPYKIPLNFVADTSIVEKEVKKIAKDINIEPKDAKISRIGGKFIIAKEESGLAVDEAKLIQLINAQVKPEGEIEKINVPVNVVEAKIKSEALSNITTKISSFTTSFKPSDVNRTGNIKIAASSITGTVVMPGEIFSMNKTLGPRTASKGYKEAPVIINGRLEPGLAGGICQVTTTVYNAALLGNFEIVKRRAHGLAVAYVAPGRDATISGDVIDFQFKNNYNNPIFIEAVVGASTITVNIYGANETQGQYVEIVSEVYERIEPKVEYINDPNLPEGQKVVEVKPIAGIKAKTYRKVYQDGKLIKTEKLGDDFYKPQNGKIRVGTKKVTQTTKVQNDSTNEQPPTTEEVQETAN</sequence>
<protein>
    <recommendedName>
        <fullName evidence="4">G5 domain-containing protein</fullName>
    </recommendedName>
</protein>
<evidence type="ECO:0000256" key="1">
    <source>
        <dbReference type="ARBA" id="ARBA00022729"/>
    </source>
</evidence>
<keyword evidence="6" id="KW-1185">Reference proteome</keyword>
<dbReference type="InterPro" id="IPR052913">
    <property type="entry name" value="Glycopeptide_resist_protein"/>
</dbReference>
<dbReference type="AlphaFoldDB" id="R7RQM8"/>
<keyword evidence="3" id="KW-1133">Transmembrane helix</keyword>
<dbReference type="Pfam" id="PF12229">
    <property type="entry name" value="PG_binding_4"/>
    <property type="match status" value="1"/>
</dbReference>
<dbReference type="RefSeq" id="WP_018660878.1">
    <property type="nucleotide sequence ID" value="NZ_HF952018.1"/>
</dbReference>
<evidence type="ECO:0000313" key="6">
    <source>
        <dbReference type="Proteomes" id="UP000014923"/>
    </source>
</evidence>
<dbReference type="PANTHER" id="PTHR35788:SF1">
    <property type="entry name" value="EXPORTED PROTEIN"/>
    <property type="match status" value="1"/>
</dbReference>
<dbReference type="HOGENOM" id="CLU_011572_2_1_9"/>
<name>R7RQM8_9CLOT</name>
<feature type="region of interest" description="Disordered" evidence="2">
    <location>
        <begin position="446"/>
        <end position="476"/>
    </location>
</feature>
<dbReference type="Proteomes" id="UP000014923">
    <property type="component" value="Unassembled WGS sequence"/>
</dbReference>
<evidence type="ECO:0000259" key="4">
    <source>
        <dbReference type="PROSITE" id="PS51109"/>
    </source>
</evidence>